<reference evidence="4" key="1">
    <citation type="submission" date="2016-10" db="EMBL/GenBank/DDBJ databases">
        <authorList>
            <person name="Varghese N."/>
            <person name="Submissions S."/>
        </authorList>
    </citation>
    <scope>NUCLEOTIDE SEQUENCE [LARGE SCALE GENOMIC DNA]</scope>
    <source>
        <strain evidence="4">CGMCC 1.10218</strain>
    </source>
</reference>
<dbReference type="Gene3D" id="1.20.1260.10">
    <property type="match status" value="2"/>
</dbReference>
<name>A0A1H6YMB8_9DEIO</name>
<dbReference type="Proteomes" id="UP000199223">
    <property type="component" value="Unassembled WGS sequence"/>
</dbReference>
<dbReference type="InterPro" id="IPR005183">
    <property type="entry name" value="DUF305_CopM-like"/>
</dbReference>
<feature type="signal peptide" evidence="1">
    <location>
        <begin position="1"/>
        <end position="24"/>
    </location>
</feature>
<gene>
    <name evidence="3" type="ORF">SAMN04488058_107127</name>
</gene>
<proteinExistence type="predicted"/>
<evidence type="ECO:0000313" key="4">
    <source>
        <dbReference type="Proteomes" id="UP000199223"/>
    </source>
</evidence>
<protein>
    <submittedName>
        <fullName evidence="3">Uncharacterized conserved protein, DUF305 family</fullName>
    </submittedName>
</protein>
<evidence type="ECO:0000259" key="2">
    <source>
        <dbReference type="Pfam" id="PF03713"/>
    </source>
</evidence>
<evidence type="ECO:0000256" key="1">
    <source>
        <dbReference type="SAM" id="SignalP"/>
    </source>
</evidence>
<evidence type="ECO:0000313" key="3">
    <source>
        <dbReference type="EMBL" id="SEJ40974.1"/>
    </source>
</evidence>
<dbReference type="EMBL" id="FNZA01000007">
    <property type="protein sequence ID" value="SEJ40974.1"/>
    <property type="molecule type" value="Genomic_DNA"/>
</dbReference>
<feature type="chain" id="PRO_5011691488" evidence="1">
    <location>
        <begin position="25"/>
        <end position="197"/>
    </location>
</feature>
<organism evidence="3 4">
    <name type="scientific">Deinococcus reticulitermitis</name>
    <dbReference type="NCBI Taxonomy" id="856736"/>
    <lineage>
        <taxon>Bacteria</taxon>
        <taxon>Thermotogati</taxon>
        <taxon>Deinococcota</taxon>
        <taxon>Deinococci</taxon>
        <taxon>Deinococcales</taxon>
        <taxon>Deinococcaceae</taxon>
        <taxon>Deinococcus</taxon>
    </lineage>
</organism>
<dbReference type="InterPro" id="IPR012347">
    <property type="entry name" value="Ferritin-like"/>
</dbReference>
<keyword evidence="4" id="KW-1185">Reference proteome</keyword>
<dbReference type="STRING" id="856736.SAMN04488058_107127"/>
<dbReference type="PANTHER" id="PTHR36933:SF1">
    <property type="entry name" value="SLL0788 PROTEIN"/>
    <property type="match status" value="1"/>
</dbReference>
<feature type="domain" description="DUF305" evidence="2">
    <location>
        <begin position="141"/>
        <end position="195"/>
    </location>
</feature>
<feature type="domain" description="DUF305" evidence="2">
    <location>
        <begin position="30"/>
        <end position="116"/>
    </location>
</feature>
<sequence>MTRSRRVAVLLGALLLAGSLPASAQGGHGAHAGHTMPGQSAPMSMEAMNAGMLAALRPLRGRAFDVKWAQLMMDHHQMALDMAGKQLASGKDARAKAEARKVIAAQQKEIALLGGWVRKWTGQSYRPASMPMTVPAGMSTDRWFLTEMIPHHQGAIDMSRLAPARGGSSGVKSLAGQIIKAQAAEIATYRQLLKSVK</sequence>
<dbReference type="OrthoDB" id="8603558at2"/>
<dbReference type="Pfam" id="PF03713">
    <property type="entry name" value="DUF305"/>
    <property type="match status" value="2"/>
</dbReference>
<dbReference type="RefSeq" id="WP_092264439.1">
    <property type="nucleotide sequence ID" value="NZ_FNZA01000007.1"/>
</dbReference>
<dbReference type="PANTHER" id="PTHR36933">
    <property type="entry name" value="SLL0788 PROTEIN"/>
    <property type="match status" value="1"/>
</dbReference>
<dbReference type="AlphaFoldDB" id="A0A1H6YMB8"/>
<accession>A0A1H6YMB8</accession>
<keyword evidence="1" id="KW-0732">Signal</keyword>